<keyword evidence="6" id="KW-0862">Zinc</keyword>
<dbReference type="PROSITE" id="PS01360">
    <property type="entry name" value="ZF_MYND_1"/>
    <property type="match status" value="1"/>
</dbReference>
<sequence length="486" mass="55624">MATISKEINHSNIFEKISDFLKFNDAFEISSTLFNCLESDAERVFLVYSILNSSLLLPDIKIKEEKLESKAEHWRKEGNAAFMKKQDINAIKWYTQSIGYAIPENKEMSLALANRSAVTFALGEYSQSIRDIDAALNGKYPDNLKYKLYERKGKCFQKLNLEASAKKYFEIAAKWISNSSLNESKQESIRRNIEREISNCTNKDYPLEKKDSIIPNVSHPNPEILSASSSIKIEYDACIGRHLRATQDILPGDVLVVEQPYASILLPNDYLLYCNHCLMRCHCMIPCATCTLVFYCSEFCKEKSWETNHKIECIILNSLLSFGLNKIELLSLRTLLVSMNKSSLEIVINQFSEIENYNDLRTKGFSSIGQYDSSDYRSVHHLVGNTELRSNCDLFRRSVIAACILHYLILSRQFFPEACEKIKVPFIKSVELPFLFNLKTPLSDVKAFVGGLILRYLQSFPSNAHEVTEMVINRNGSKNVYDSHEM</sequence>
<dbReference type="Gene3D" id="1.10.220.160">
    <property type="match status" value="1"/>
</dbReference>
<dbReference type="GO" id="GO:0008168">
    <property type="term" value="F:methyltransferase activity"/>
    <property type="evidence" value="ECO:0007669"/>
    <property type="project" value="UniProtKB-KW"/>
</dbReference>
<reference evidence="9" key="1">
    <citation type="submission" date="2015-12" db="EMBL/GenBank/DDBJ databases">
        <title>De novo transcriptome assembly of four potential Pierce s Disease insect vectors from Arizona vineyards.</title>
        <authorList>
            <person name="Tassone E.E."/>
        </authorList>
    </citation>
    <scope>NUCLEOTIDE SEQUENCE</scope>
</reference>
<dbReference type="PANTHER" id="PTHR46165:SF2">
    <property type="entry name" value="SET AND MYND DOMAIN-CONTAINING PROTEIN 4"/>
    <property type="match status" value="1"/>
</dbReference>
<evidence type="ECO:0000259" key="8">
    <source>
        <dbReference type="PROSITE" id="PS50865"/>
    </source>
</evidence>
<dbReference type="InterPro" id="IPR052097">
    <property type="entry name" value="SET-MYND_domain_protein"/>
</dbReference>
<dbReference type="Gene3D" id="1.25.40.10">
    <property type="entry name" value="Tetratricopeptide repeat domain"/>
    <property type="match status" value="1"/>
</dbReference>
<evidence type="ECO:0000256" key="4">
    <source>
        <dbReference type="ARBA" id="ARBA00022723"/>
    </source>
</evidence>
<dbReference type="Gene3D" id="2.170.270.10">
    <property type="entry name" value="SET domain"/>
    <property type="match status" value="1"/>
</dbReference>
<dbReference type="PROSITE" id="PS50865">
    <property type="entry name" value="ZF_MYND_2"/>
    <property type="match status" value="1"/>
</dbReference>
<evidence type="ECO:0000256" key="1">
    <source>
        <dbReference type="ARBA" id="ARBA00022603"/>
    </source>
</evidence>
<evidence type="ECO:0000256" key="2">
    <source>
        <dbReference type="ARBA" id="ARBA00022679"/>
    </source>
</evidence>
<dbReference type="SUPFAM" id="SSF82199">
    <property type="entry name" value="SET domain"/>
    <property type="match status" value="1"/>
</dbReference>
<dbReference type="GO" id="GO:0008270">
    <property type="term" value="F:zinc ion binding"/>
    <property type="evidence" value="ECO:0007669"/>
    <property type="project" value="UniProtKB-KW"/>
</dbReference>
<feature type="non-terminal residue" evidence="9">
    <location>
        <position position="486"/>
    </location>
</feature>
<dbReference type="GO" id="GO:0005737">
    <property type="term" value="C:cytoplasm"/>
    <property type="evidence" value="ECO:0007669"/>
    <property type="project" value="TreeGrafter"/>
</dbReference>
<dbReference type="InterPro" id="IPR002893">
    <property type="entry name" value="Znf_MYND"/>
</dbReference>
<keyword evidence="4" id="KW-0479">Metal-binding</keyword>
<dbReference type="GO" id="GO:0042826">
    <property type="term" value="F:histone deacetylase binding"/>
    <property type="evidence" value="ECO:0007669"/>
    <property type="project" value="TreeGrafter"/>
</dbReference>
<dbReference type="SUPFAM" id="SSF48452">
    <property type="entry name" value="TPR-like"/>
    <property type="match status" value="1"/>
</dbReference>
<keyword evidence="1" id="KW-0489">Methyltransferase</keyword>
<feature type="domain" description="MYND-type" evidence="8">
    <location>
        <begin position="274"/>
        <end position="313"/>
    </location>
</feature>
<dbReference type="InterPro" id="IPR046341">
    <property type="entry name" value="SET_dom_sf"/>
</dbReference>
<accession>A0A1B6DJZ8</accession>
<evidence type="ECO:0000256" key="3">
    <source>
        <dbReference type="ARBA" id="ARBA00022691"/>
    </source>
</evidence>
<dbReference type="PANTHER" id="PTHR46165">
    <property type="entry name" value="SET AND MYND DOMAIN-CONTAINING PROTEIN 4"/>
    <property type="match status" value="1"/>
</dbReference>
<name>A0A1B6DJZ8_9HEMI</name>
<dbReference type="GO" id="GO:0005634">
    <property type="term" value="C:nucleus"/>
    <property type="evidence" value="ECO:0007669"/>
    <property type="project" value="TreeGrafter"/>
</dbReference>
<evidence type="ECO:0000256" key="5">
    <source>
        <dbReference type="ARBA" id="ARBA00022771"/>
    </source>
</evidence>
<evidence type="ECO:0000256" key="7">
    <source>
        <dbReference type="PROSITE-ProRule" id="PRU00134"/>
    </source>
</evidence>
<dbReference type="GO" id="GO:0032259">
    <property type="term" value="P:methylation"/>
    <property type="evidence" value="ECO:0007669"/>
    <property type="project" value="UniProtKB-KW"/>
</dbReference>
<keyword evidence="5 7" id="KW-0863">Zinc-finger</keyword>
<dbReference type="EMBL" id="GEDC01011279">
    <property type="protein sequence ID" value="JAS26019.1"/>
    <property type="molecule type" value="Transcribed_RNA"/>
</dbReference>
<evidence type="ECO:0000313" key="9">
    <source>
        <dbReference type="EMBL" id="JAS26019.1"/>
    </source>
</evidence>
<dbReference type="Gene3D" id="6.10.140.2220">
    <property type="match status" value="1"/>
</dbReference>
<dbReference type="AlphaFoldDB" id="A0A1B6DJZ8"/>
<proteinExistence type="predicted"/>
<organism evidence="9">
    <name type="scientific">Clastoptera arizonana</name>
    <name type="common">Arizona spittle bug</name>
    <dbReference type="NCBI Taxonomy" id="38151"/>
    <lineage>
        <taxon>Eukaryota</taxon>
        <taxon>Metazoa</taxon>
        <taxon>Ecdysozoa</taxon>
        <taxon>Arthropoda</taxon>
        <taxon>Hexapoda</taxon>
        <taxon>Insecta</taxon>
        <taxon>Pterygota</taxon>
        <taxon>Neoptera</taxon>
        <taxon>Paraneoptera</taxon>
        <taxon>Hemiptera</taxon>
        <taxon>Auchenorrhyncha</taxon>
        <taxon>Cercopoidea</taxon>
        <taxon>Clastopteridae</taxon>
        <taxon>Clastoptera</taxon>
    </lineage>
</organism>
<keyword evidence="3" id="KW-0949">S-adenosyl-L-methionine</keyword>
<gene>
    <name evidence="9" type="ORF">g.8880</name>
</gene>
<keyword evidence="2" id="KW-0808">Transferase</keyword>
<protein>
    <recommendedName>
        <fullName evidence="8">MYND-type domain-containing protein</fullName>
    </recommendedName>
</protein>
<evidence type="ECO:0000256" key="6">
    <source>
        <dbReference type="ARBA" id="ARBA00022833"/>
    </source>
</evidence>
<dbReference type="InterPro" id="IPR011990">
    <property type="entry name" value="TPR-like_helical_dom_sf"/>
</dbReference>